<sequence>MEKFHLRVRQYLLEQYGREAPPDLIADDRFVKTLLLAALAPDVPALRRLTGTRLAALNHGSVRSRTVPPGDKVAERMQSLQGKFHSELLAEGRSDPMSSLHLSDLDVEPLLDAVAGEDRVGTRRV</sequence>
<keyword evidence="2" id="KW-1185">Reference proteome</keyword>
<dbReference type="RefSeq" id="WP_264244284.1">
    <property type="nucleotide sequence ID" value="NZ_CP107567.1"/>
</dbReference>
<dbReference type="Proteomes" id="UP001163878">
    <property type="component" value="Chromosome"/>
</dbReference>
<protein>
    <submittedName>
        <fullName evidence="1">Uncharacterized protein</fullName>
    </submittedName>
</protein>
<proteinExistence type="predicted"/>
<accession>A0ABY6I9I7</accession>
<evidence type="ECO:0000313" key="1">
    <source>
        <dbReference type="EMBL" id="UYQ62614.1"/>
    </source>
</evidence>
<dbReference type="EMBL" id="CP107567">
    <property type="protein sequence ID" value="UYQ62614.1"/>
    <property type="molecule type" value="Genomic_DNA"/>
</dbReference>
<evidence type="ECO:0000313" key="2">
    <source>
        <dbReference type="Proteomes" id="UP001163878"/>
    </source>
</evidence>
<gene>
    <name evidence="1" type="ORF">OGH68_14740</name>
</gene>
<reference evidence="1" key="1">
    <citation type="submission" date="2022-10" db="EMBL/GenBank/DDBJ databases">
        <title>Cytochrome P450 Catalyzes Benzene Ring Formation in the Biosynthesis of Trialkyl-Substituted Aromatic Polyketides.</title>
        <authorList>
            <person name="Zhao E."/>
            <person name="Ge H."/>
        </authorList>
    </citation>
    <scope>NUCLEOTIDE SEQUENCE</scope>
    <source>
        <strain evidence="1">NA0869</strain>
    </source>
</reference>
<name>A0ABY6I9I7_STRPE</name>
<organism evidence="1 2">
    <name type="scientific">Streptomyces peucetius</name>
    <dbReference type="NCBI Taxonomy" id="1950"/>
    <lineage>
        <taxon>Bacteria</taxon>
        <taxon>Bacillati</taxon>
        <taxon>Actinomycetota</taxon>
        <taxon>Actinomycetes</taxon>
        <taxon>Kitasatosporales</taxon>
        <taxon>Streptomycetaceae</taxon>
        <taxon>Streptomyces</taxon>
    </lineage>
</organism>